<organism evidence="2 3">
    <name type="scientific">Mycena metata</name>
    <dbReference type="NCBI Taxonomy" id="1033252"/>
    <lineage>
        <taxon>Eukaryota</taxon>
        <taxon>Fungi</taxon>
        <taxon>Dikarya</taxon>
        <taxon>Basidiomycota</taxon>
        <taxon>Agaricomycotina</taxon>
        <taxon>Agaricomycetes</taxon>
        <taxon>Agaricomycetidae</taxon>
        <taxon>Agaricales</taxon>
        <taxon>Marasmiineae</taxon>
        <taxon>Mycenaceae</taxon>
        <taxon>Mycena</taxon>
    </lineage>
</organism>
<reference evidence="2" key="1">
    <citation type="submission" date="2023-03" db="EMBL/GenBank/DDBJ databases">
        <title>Massive genome expansion in bonnet fungi (Mycena s.s.) driven by repeated elements and novel gene families across ecological guilds.</title>
        <authorList>
            <consortium name="Lawrence Berkeley National Laboratory"/>
            <person name="Harder C.B."/>
            <person name="Miyauchi S."/>
            <person name="Viragh M."/>
            <person name="Kuo A."/>
            <person name="Thoen E."/>
            <person name="Andreopoulos B."/>
            <person name="Lu D."/>
            <person name="Skrede I."/>
            <person name="Drula E."/>
            <person name="Henrissat B."/>
            <person name="Morin E."/>
            <person name="Kohler A."/>
            <person name="Barry K."/>
            <person name="LaButti K."/>
            <person name="Morin E."/>
            <person name="Salamov A."/>
            <person name="Lipzen A."/>
            <person name="Mereny Z."/>
            <person name="Hegedus B."/>
            <person name="Baldrian P."/>
            <person name="Stursova M."/>
            <person name="Weitz H."/>
            <person name="Taylor A."/>
            <person name="Grigoriev I.V."/>
            <person name="Nagy L.G."/>
            <person name="Martin F."/>
            <person name="Kauserud H."/>
        </authorList>
    </citation>
    <scope>NUCLEOTIDE SEQUENCE</scope>
    <source>
        <strain evidence="2">CBHHK182m</strain>
    </source>
</reference>
<gene>
    <name evidence="2" type="ORF">B0H16DRAFT_1738351</name>
</gene>
<dbReference type="AlphaFoldDB" id="A0AAD7HIG2"/>
<comment type="caution">
    <text evidence="2">The sequence shown here is derived from an EMBL/GenBank/DDBJ whole genome shotgun (WGS) entry which is preliminary data.</text>
</comment>
<evidence type="ECO:0000256" key="1">
    <source>
        <dbReference type="SAM" id="MobiDB-lite"/>
    </source>
</evidence>
<dbReference type="Proteomes" id="UP001215598">
    <property type="component" value="Unassembled WGS sequence"/>
</dbReference>
<name>A0AAD7HIG2_9AGAR</name>
<evidence type="ECO:0000313" key="2">
    <source>
        <dbReference type="EMBL" id="KAJ7721307.1"/>
    </source>
</evidence>
<keyword evidence="3" id="KW-1185">Reference proteome</keyword>
<protein>
    <submittedName>
        <fullName evidence="2">Uncharacterized protein</fullName>
    </submittedName>
</protein>
<proteinExistence type="predicted"/>
<feature type="region of interest" description="Disordered" evidence="1">
    <location>
        <begin position="94"/>
        <end position="123"/>
    </location>
</feature>
<dbReference type="EMBL" id="JARKIB010000231">
    <property type="protein sequence ID" value="KAJ7721307.1"/>
    <property type="molecule type" value="Genomic_DNA"/>
</dbReference>
<evidence type="ECO:0000313" key="3">
    <source>
        <dbReference type="Proteomes" id="UP001215598"/>
    </source>
</evidence>
<feature type="compositionally biased region" description="Low complexity" evidence="1">
    <location>
        <begin position="94"/>
        <end position="114"/>
    </location>
</feature>
<sequence length="176" mass="18731">MDDDIPVDAWTPDNLQTSYMSHTTAPAVVDIIYLGHWGELGAFSAGTPPYCAGTSLFLPGTSLFDPGTKLVPPSQRDSRPFPAIARRRLAITTLPSSSTAPPTSSIRLLPSGPSVAPPPSPARRYTALRPSWSQIPDASLQSMPTDPQPKFTNEVNASIMGILLIYPLTSSIGIMG</sequence>
<accession>A0AAD7HIG2</accession>